<dbReference type="InterPro" id="IPR050863">
    <property type="entry name" value="CenT-Element_Derived"/>
</dbReference>
<dbReference type="InterPro" id="IPR009057">
    <property type="entry name" value="Homeodomain-like_sf"/>
</dbReference>
<dbReference type="InterPro" id="IPR004875">
    <property type="entry name" value="DDE_SF_endonuclease_dom"/>
</dbReference>
<evidence type="ECO:0000313" key="3">
    <source>
        <dbReference type="Proteomes" id="UP000694888"/>
    </source>
</evidence>
<dbReference type="Pfam" id="PF03184">
    <property type="entry name" value="DDE_1"/>
    <property type="match status" value="1"/>
</dbReference>
<gene>
    <name evidence="4" type="primary">LOC101860769</name>
</gene>
<evidence type="ECO:0000256" key="1">
    <source>
        <dbReference type="SAM" id="MobiDB-lite"/>
    </source>
</evidence>
<dbReference type="PANTHER" id="PTHR19303:SF74">
    <property type="entry name" value="POGO TRANSPOSABLE ELEMENT WITH KRAB DOMAIN"/>
    <property type="match status" value="1"/>
</dbReference>
<dbReference type="GeneID" id="101860769"/>
<evidence type="ECO:0000259" key="2">
    <source>
        <dbReference type="Pfam" id="PF03184"/>
    </source>
</evidence>
<feature type="region of interest" description="Disordered" evidence="1">
    <location>
        <begin position="194"/>
        <end position="277"/>
    </location>
</feature>
<evidence type="ECO:0000313" key="4">
    <source>
        <dbReference type="RefSeq" id="XP_005107752.1"/>
    </source>
</evidence>
<dbReference type="Gene3D" id="1.10.10.60">
    <property type="entry name" value="Homeodomain-like"/>
    <property type="match status" value="1"/>
</dbReference>
<dbReference type="Proteomes" id="UP000694888">
    <property type="component" value="Unplaced"/>
</dbReference>
<organism evidence="3 4">
    <name type="scientific">Aplysia californica</name>
    <name type="common">California sea hare</name>
    <dbReference type="NCBI Taxonomy" id="6500"/>
    <lineage>
        <taxon>Eukaryota</taxon>
        <taxon>Metazoa</taxon>
        <taxon>Spiralia</taxon>
        <taxon>Lophotrochozoa</taxon>
        <taxon>Mollusca</taxon>
        <taxon>Gastropoda</taxon>
        <taxon>Heterobranchia</taxon>
        <taxon>Euthyneura</taxon>
        <taxon>Tectipleura</taxon>
        <taxon>Aplysiida</taxon>
        <taxon>Aplysioidea</taxon>
        <taxon>Aplysiidae</taxon>
        <taxon>Aplysia</taxon>
    </lineage>
</organism>
<protein>
    <submittedName>
        <fullName evidence="4">Uncharacterized protein LOC101860769</fullName>
    </submittedName>
</protein>
<keyword evidence="3" id="KW-1185">Reference proteome</keyword>
<feature type="compositionally biased region" description="Basic residues" evidence="1">
    <location>
        <begin position="264"/>
        <end position="276"/>
    </location>
</feature>
<proteinExistence type="predicted"/>
<sequence>MHDSRYSVIGEIDGLEFERRKMEELSVCRTFSSFQSLQDAVETAMRGPVSVLSCSKSVEQANREVAAGEGKFPEILKYKSVRLGCKQLGRADFKSGTVRQSPPKLQCPAHVIAVADRDLGALCIKQVSLSHNHPVTPTASTSGSVPMRQLLPELLDDGHQISDVGLTVTVSYKENGCSEPSVGSSVGHAIGREELVQSSETLTATPDDYDNEDDEEDEDENTEDNDEEEEDEEEEEAEVNEASISGGTCSKSKKALSSSPPRSGSKKRKFSTKHYGRYSPEDLQRAYDAIKKKGLSVYTVARMCGIPKSTLYDRINDRSPFGLGGRPNALKTKILDEDTERQMVEHMKHMEMIGQALSQADILALATKLAHSIGTVASDRVISRSWYKAFLQRWPTLKKSTGSSEKATVETCVFRRPRTMYEYRTGLKSVLDRYRTLSKPQFLYKLEEVLLCAGEPHPRAKMCSNVSVDHKEIMCSVLLCGNALGYSLPPFLIFRKSRKNSHLPGMCMEGASFKQSDGGRLTPSLLKEFLQDHFLPQIVRRTGEQVILLYADSCDLLSTSILEWASSQGTVVFRLPLNQVSPAAPSSLDFGCFEQFAKGFSDACSVHLEEHKKVLTKDFPALVFNAMLGSVTVKNLKAAFCKAGVFPWDSGTVDLTRPLASDVIEKMGRKVQGRNSHRSSKRKKTR</sequence>
<name>A0ABM0K396_APLCA</name>
<feature type="compositionally biased region" description="Acidic residues" evidence="1">
    <location>
        <begin position="207"/>
        <end position="239"/>
    </location>
</feature>
<feature type="domain" description="DDE-1" evidence="2">
    <location>
        <begin position="476"/>
        <end position="604"/>
    </location>
</feature>
<accession>A0ABM0K396</accession>
<dbReference type="SUPFAM" id="SSF46689">
    <property type="entry name" value="Homeodomain-like"/>
    <property type="match status" value="1"/>
</dbReference>
<reference evidence="4" key="1">
    <citation type="submission" date="2025-08" db="UniProtKB">
        <authorList>
            <consortium name="RefSeq"/>
        </authorList>
    </citation>
    <scope>IDENTIFICATION</scope>
</reference>
<dbReference type="RefSeq" id="XP_005107752.1">
    <property type="nucleotide sequence ID" value="XM_005107695.3"/>
</dbReference>
<dbReference type="PANTHER" id="PTHR19303">
    <property type="entry name" value="TRANSPOSON"/>
    <property type="match status" value="1"/>
</dbReference>